<evidence type="ECO:0000313" key="5">
    <source>
        <dbReference type="EMBL" id="EAS51827.1"/>
    </source>
</evidence>
<organism evidence="5 6">
    <name type="scientific">Aurantimonas manganoxydans (strain ATCC BAA-1229 / DSM 21871 / SI85-9A1)</name>
    <dbReference type="NCBI Taxonomy" id="287752"/>
    <lineage>
        <taxon>Bacteria</taxon>
        <taxon>Pseudomonadati</taxon>
        <taxon>Pseudomonadota</taxon>
        <taxon>Alphaproteobacteria</taxon>
        <taxon>Hyphomicrobiales</taxon>
        <taxon>Aurantimonadaceae</taxon>
        <taxon>Aurantimonas</taxon>
    </lineage>
</organism>
<keyword evidence="1" id="KW-0489">Methyltransferase</keyword>
<dbReference type="GO" id="GO:0032259">
    <property type="term" value="P:methylation"/>
    <property type="evidence" value="ECO:0007669"/>
    <property type="project" value="UniProtKB-KW"/>
</dbReference>
<evidence type="ECO:0000256" key="1">
    <source>
        <dbReference type="ARBA" id="ARBA00022603"/>
    </source>
</evidence>
<dbReference type="PANTHER" id="PTHR10867">
    <property type="entry name" value="NNMT/PNMT/TEMT FAMILY MEMBER"/>
    <property type="match status" value="1"/>
</dbReference>
<dbReference type="HOGENOM" id="CLU_100163_0_0_5"/>
<dbReference type="InterPro" id="IPR029063">
    <property type="entry name" value="SAM-dependent_MTases_sf"/>
</dbReference>
<evidence type="ECO:0000256" key="3">
    <source>
        <dbReference type="ARBA" id="ARBA00022691"/>
    </source>
</evidence>
<evidence type="ECO:0000256" key="2">
    <source>
        <dbReference type="ARBA" id="ARBA00022679"/>
    </source>
</evidence>
<evidence type="ECO:0008006" key="7">
    <source>
        <dbReference type="Google" id="ProtNLM"/>
    </source>
</evidence>
<dbReference type="PANTHER" id="PTHR10867:SF17">
    <property type="entry name" value="NICOTINAMIDE N-METHYLTRANSFERASE"/>
    <property type="match status" value="1"/>
</dbReference>
<proteinExistence type="predicted"/>
<dbReference type="Proteomes" id="UP000000321">
    <property type="component" value="Unassembled WGS sequence"/>
</dbReference>
<evidence type="ECO:0000313" key="6">
    <source>
        <dbReference type="Proteomes" id="UP000000321"/>
    </source>
</evidence>
<protein>
    <recommendedName>
        <fullName evidence="7">Methyltransferase</fullName>
    </recommendedName>
</protein>
<keyword evidence="3" id="KW-0949">S-adenosyl-L-methionine</keyword>
<feature type="region of interest" description="Disordered" evidence="4">
    <location>
        <begin position="1"/>
        <end position="24"/>
    </location>
</feature>
<dbReference type="SUPFAM" id="SSF53335">
    <property type="entry name" value="S-adenosyl-L-methionine-dependent methyltransferases"/>
    <property type="match status" value="1"/>
</dbReference>
<dbReference type="AlphaFoldDB" id="Q1YLA4"/>
<dbReference type="EMBL" id="AAPJ01000001">
    <property type="protein sequence ID" value="EAS51827.1"/>
    <property type="molecule type" value="Genomic_DNA"/>
</dbReference>
<dbReference type="InterPro" id="IPR000940">
    <property type="entry name" value="NNMT_TEMT_trans"/>
</dbReference>
<name>Q1YLA4_AURMS</name>
<accession>Q1YLA4</accession>
<reference evidence="5 6" key="1">
    <citation type="journal article" date="2008" name="Appl. Environ. Microbiol.">
        <title>Genomic insights into Mn(II) oxidation by the marine alphaproteobacterium Aurantimonas sp. strain SI85-9A1.</title>
        <authorList>
            <person name="Dick G.J."/>
            <person name="Podell S."/>
            <person name="Johnson H.A."/>
            <person name="Rivera-Espinoza Y."/>
            <person name="Bernier-Latmani R."/>
            <person name="McCarthy J.K."/>
            <person name="Torpey J.W."/>
            <person name="Clement B.G."/>
            <person name="Gaasterland T."/>
            <person name="Tebo B.M."/>
        </authorList>
    </citation>
    <scope>NUCLEOTIDE SEQUENCE [LARGE SCALE GENOMIC DNA]</scope>
    <source>
        <strain evidence="5 6">SI85-9A1</strain>
    </source>
</reference>
<dbReference type="Pfam" id="PF01234">
    <property type="entry name" value="NNMT_PNMT_TEMT"/>
    <property type="match status" value="1"/>
</dbReference>
<keyword evidence="6" id="KW-1185">Reference proteome</keyword>
<evidence type="ECO:0000256" key="4">
    <source>
        <dbReference type="SAM" id="MobiDB-lite"/>
    </source>
</evidence>
<dbReference type="Gene3D" id="3.40.50.150">
    <property type="entry name" value="Vaccinia Virus protein VP39"/>
    <property type="match status" value="1"/>
</dbReference>
<comment type="caution">
    <text evidence="5">The sequence shown here is derived from an EMBL/GenBank/DDBJ whole genome shotgun (WGS) entry which is preliminary data.</text>
</comment>
<keyword evidence="2" id="KW-0808">Transferase</keyword>
<dbReference type="BioCyc" id="AURANTIMONAS:SI859A1_02643-MONOMER"/>
<sequence>MPWQDRRAGGNSVTPDSDGPAGNASYSWSDFDPEYYFNHYYGEPHADDEVVIRSACAAFKRAEPLGEKLDIVDVGTGPNLFPLMCAAPRAARITAWEYAESNVGWLQAELATTTLRPQWQHFWQVAQAACEPELSLPEDPLPMLRAAAEVRRGSVYDLPERTWDAATMFFCAESITEKRSEFDLACHRFARCVKPGGSLIAAFLVGSSGYAVAGRPFPVLNVSEADILDVFAPLATNIRTERIGIVEAEIRSGYSGMLFLTARAV</sequence>
<gene>
    <name evidence="5" type="ORF">SI859A1_02643</name>
</gene>
<dbReference type="GO" id="GO:0008168">
    <property type="term" value="F:methyltransferase activity"/>
    <property type="evidence" value="ECO:0007669"/>
    <property type="project" value="UniProtKB-KW"/>
</dbReference>
<dbReference type="PROSITE" id="PS51681">
    <property type="entry name" value="SAM_MT_NNMT_PNMT_TEMT"/>
    <property type="match status" value="1"/>
</dbReference>